<keyword evidence="4" id="KW-1185">Reference proteome</keyword>
<proteinExistence type="inferred from homology"/>
<dbReference type="OrthoDB" id="5581181at2759"/>
<dbReference type="Proteomes" id="UP000799441">
    <property type="component" value="Unassembled WGS sequence"/>
</dbReference>
<dbReference type="InterPro" id="IPR059120">
    <property type="entry name" value="Cullin-like_AB"/>
</dbReference>
<dbReference type="PANTHER" id="PTHR45957">
    <property type="entry name" value="ANAPHASE-PROMOTING COMPLEX SUBUNIT 2"/>
    <property type="match status" value="1"/>
</dbReference>
<dbReference type="GO" id="GO:0031625">
    <property type="term" value="F:ubiquitin protein ligase binding"/>
    <property type="evidence" value="ECO:0007669"/>
    <property type="project" value="InterPro"/>
</dbReference>
<name>A0A9P4UKE7_9PEZI</name>
<dbReference type="GO" id="GO:0070979">
    <property type="term" value="P:protein K11-linked ubiquitination"/>
    <property type="evidence" value="ECO:0007669"/>
    <property type="project" value="TreeGrafter"/>
</dbReference>
<feature type="domain" description="Cullin family profile" evidence="2">
    <location>
        <begin position="500"/>
        <end position="757"/>
    </location>
</feature>
<reference evidence="3" key="1">
    <citation type="journal article" date="2020" name="Stud. Mycol.">
        <title>101 Dothideomycetes genomes: a test case for predicting lifestyles and emergence of pathogens.</title>
        <authorList>
            <person name="Haridas S."/>
            <person name="Albert R."/>
            <person name="Binder M."/>
            <person name="Bloem J."/>
            <person name="Labutti K."/>
            <person name="Salamov A."/>
            <person name="Andreopoulos B."/>
            <person name="Baker S."/>
            <person name="Barry K."/>
            <person name="Bills G."/>
            <person name="Bluhm B."/>
            <person name="Cannon C."/>
            <person name="Castanera R."/>
            <person name="Culley D."/>
            <person name="Daum C."/>
            <person name="Ezra D."/>
            <person name="Gonzalez J."/>
            <person name="Henrissat B."/>
            <person name="Kuo A."/>
            <person name="Liang C."/>
            <person name="Lipzen A."/>
            <person name="Lutzoni F."/>
            <person name="Magnuson J."/>
            <person name="Mondo S."/>
            <person name="Nolan M."/>
            <person name="Ohm R."/>
            <person name="Pangilinan J."/>
            <person name="Park H.-J."/>
            <person name="Ramirez L."/>
            <person name="Alfaro M."/>
            <person name="Sun H."/>
            <person name="Tritt A."/>
            <person name="Yoshinaga Y."/>
            <person name="Zwiers L.-H."/>
            <person name="Turgeon B."/>
            <person name="Goodwin S."/>
            <person name="Spatafora J."/>
            <person name="Crous P."/>
            <person name="Grigoriev I."/>
        </authorList>
    </citation>
    <scope>NUCLEOTIDE SEQUENCE</scope>
    <source>
        <strain evidence="3">CBS 116435</strain>
    </source>
</reference>
<sequence>MAATACQNDIFASVFPQPDFSTPTPEATPEVGVLSSPARPFGGPLAALDVGHEALKLSQSWSVATRFLSVQSGRSSNSKSGYAKAHDSLIYLLSNHTQRVQILDWYMHEIRTHFRQTVLPEFPAWHRQITRAEAATLVEKTVQTAHNAQSIYLHPFEKLESQGYFDQVLDDFCSDVIHRWHTLLQHSVPQDRLQKNLTYLFYALLRRSLSRNPSSAMCLESGVCSCSVDLDERTLHRLTTVGLGGEVGERALATAVYKFLTGPAIERRCFQVDWSGQSSVLQRLQDWVGDCLTPAISQAQLILSGETQPSPAQADIDQQVSISQSALGRSRVRSLFEYVKLWPASKGAIEDIKSYLSRGQAEEKAHVCSSYVEQVRSRLLHAGATTTEIMSIYINTIHIFRHLDPRGVLLDKVAVPIRQYLRTREDTVSVIAVSFLADIDGNGNLASGDSGTICVDIATELDNAESEQMQQDQKTLNWDDLGWTPDPIDAGPDFRSGRSEDVIGYIMGLFEREDFIKEVTNVLAGHLLQTAADSEYAKETRLVELMKSRFDSSKLQAAEVMLKDVRDSRALNKKFAADSRPPPVVETLTPPTPKEIQSAIPDGGITTSTLYEPFARRIDRARFVTALKLVANRRAELWFPKRTRLPPNPARESDTTSAAMRNEVEMNLQIVSSFFWPQMRTETFALPKQLSDRIAAFQSYFERVSAQRKLQLRPALGRVIIELELEDRTVREENVTASRASVLDAFAENGTTFPSEDGQSEDTQATRTPDDLCTRLDMHPDLVYDALAFWSSKRILYQPSENSYAVLERLELLDTIEDAGMAANDIGSPSATVVAGEADGAIISSSALFREQAPTFEIFILNMLKNGGPKEVGGMMGITSMLKMVLPIFTYGEEEARVLLEEMEGKGSVRRNGEVWSAT</sequence>
<organism evidence="3 4">
    <name type="scientific">Polychaeton citri CBS 116435</name>
    <dbReference type="NCBI Taxonomy" id="1314669"/>
    <lineage>
        <taxon>Eukaryota</taxon>
        <taxon>Fungi</taxon>
        <taxon>Dikarya</taxon>
        <taxon>Ascomycota</taxon>
        <taxon>Pezizomycotina</taxon>
        <taxon>Dothideomycetes</taxon>
        <taxon>Dothideomycetidae</taxon>
        <taxon>Capnodiales</taxon>
        <taxon>Capnodiaceae</taxon>
        <taxon>Polychaeton</taxon>
    </lineage>
</organism>
<dbReference type="AlphaFoldDB" id="A0A9P4UKE7"/>
<accession>A0A9P4UKE7</accession>
<evidence type="ECO:0000259" key="2">
    <source>
        <dbReference type="PROSITE" id="PS50069"/>
    </source>
</evidence>
<dbReference type="PROSITE" id="PS50069">
    <property type="entry name" value="CULLIN_2"/>
    <property type="match status" value="1"/>
</dbReference>
<dbReference type="InterPro" id="IPR044554">
    <property type="entry name" value="ANAPC2"/>
</dbReference>
<comment type="similarity">
    <text evidence="1">Belongs to the cullin family.</text>
</comment>
<dbReference type="GO" id="GO:0007091">
    <property type="term" value="P:metaphase/anaphase transition of mitotic cell cycle"/>
    <property type="evidence" value="ECO:0007669"/>
    <property type="project" value="TreeGrafter"/>
</dbReference>
<dbReference type="PANTHER" id="PTHR45957:SF1">
    <property type="entry name" value="ANAPHASE-PROMOTING COMPLEX SUBUNIT 2"/>
    <property type="match status" value="1"/>
</dbReference>
<evidence type="ECO:0000256" key="1">
    <source>
        <dbReference type="PROSITE-ProRule" id="PRU00330"/>
    </source>
</evidence>
<dbReference type="Pfam" id="PF25773">
    <property type="entry name" value="TPR_ANAPC2"/>
    <property type="match status" value="1"/>
</dbReference>
<comment type="caution">
    <text evidence="3">The sequence shown here is derived from an EMBL/GenBank/DDBJ whole genome shotgun (WGS) entry which is preliminary data.</text>
</comment>
<dbReference type="GO" id="GO:0006511">
    <property type="term" value="P:ubiquitin-dependent protein catabolic process"/>
    <property type="evidence" value="ECO:0007669"/>
    <property type="project" value="InterPro"/>
</dbReference>
<dbReference type="Gene3D" id="3.30.230.130">
    <property type="entry name" value="Cullin, Chain C, Domain 2"/>
    <property type="match status" value="1"/>
</dbReference>
<gene>
    <name evidence="3" type="ORF">K431DRAFT_288587</name>
</gene>
<dbReference type="SUPFAM" id="SSF75632">
    <property type="entry name" value="Cullin homology domain"/>
    <property type="match status" value="1"/>
</dbReference>
<dbReference type="GO" id="GO:0005680">
    <property type="term" value="C:anaphase-promoting complex"/>
    <property type="evidence" value="ECO:0007669"/>
    <property type="project" value="TreeGrafter"/>
</dbReference>
<protein>
    <recommendedName>
        <fullName evidence="2">Cullin family profile domain-containing protein</fullName>
    </recommendedName>
</protein>
<dbReference type="InterPro" id="IPR016158">
    <property type="entry name" value="Cullin_homology"/>
</dbReference>
<dbReference type="Pfam" id="PF26557">
    <property type="entry name" value="Cullin_AB"/>
    <property type="match status" value="1"/>
</dbReference>
<dbReference type="InterPro" id="IPR057975">
    <property type="entry name" value="TPR_ANAPC2"/>
</dbReference>
<evidence type="ECO:0000313" key="4">
    <source>
        <dbReference type="Proteomes" id="UP000799441"/>
    </source>
</evidence>
<evidence type="ECO:0000313" key="3">
    <source>
        <dbReference type="EMBL" id="KAF2717374.1"/>
    </source>
</evidence>
<dbReference type="InterPro" id="IPR036317">
    <property type="entry name" value="Cullin_homology_sf"/>
</dbReference>
<dbReference type="EMBL" id="MU003845">
    <property type="protein sequence ID" value="KAF2717374.1"/>
    <property type="molecule type" value="Genomic_DNA"/>
</dbReference>